<keyword evidence="2" id="KW-1133">Transmembrane helix</keyword>
<dbReference type="AlphaFoldDB" id="A0A2T9Y8E1"/>
<feature type="region of interest" description="Disordered" evidence="1">
    <location>
        <begin position="1"/>
        <end position="26"/>
    </location>
</feature>
<evidence type="ECO:0000256" key="1">
    <source>
        <dbReference type="SAM" id="MobiDB-lite"/>
    </source>
</evidence>
<dbReference type="EMBL" id="MBFT01000610">
    <property type="protein sequence ID" value="PVU88582.1"/>
    <property type="molecule type" value="Genomic_DNA"/>
</dbReference>
<evidence type="ECO:0000313" key="4">
    <source>
        <dbReference type="Proteomes" id="UP000245699"/>
    </source>
</evidence>
<organism evidence="3 4">
    <name type="scientific">Furculomyces boomerangus</name>
    <dbReference type="NCBI Taxonomy" id="61424"/>
    <lineage>
        <taxon>Eukaryota</taxon>
        <taxon>Fungi</taxon>
        <taxon>Fungi incertae sedis</taxon>
        <taxon>Zoopagomycota</taxon>
        <taxon>Kickxellomycotina</taxon>
        <taxon>Harpellomycetes</taxon>
        <taxon>Harpellales</taxon>
        <taxon>Harpellaceae</taxon>
        <taxon>Furculomyces</taxon>
    </lineage>
</organism>
<accession>A0A2T9Y8E1</accession>
<keyword evidence="4" id="KW-1185">Reference proteome</keyword>
<dbReference type="OrthoDB" id="5562815at2759"/>
<dbReference type="Proteomes" id="UP000245699">
    <property type="component" value="Unassembled WGS sequence"/>
</dbReference>
<feature type="transmembrane region" description="Helical" evidence="2">
    <location>
        <begin position="101"/>
        <end position="125"/>
    </location>
</feature>
<evidence type="ECO:0000256" key="2">
    <source>
        <dbReference type="SAM" id="Phobius"/>
    </source>
</evidence>
<comment type="caution">
    <text evidence="3">The sequence shown here is derived from an EMBL/GenBank/DDBJ whole genome shotgun (WGS) entry which is preliminary data.</text>
</comment>
<name>A0A2T9Y8E1_9FUNG</name>
<keyword evidence="2" id="KW-0472">Membrane</keyword>
<proteinExistence type="predicted"/>
<reference evidence="3 4" key="1">
    <citation type="journal article" date="2018" name="MBio">
        <title>Comparative Genomics Reveals the Core Gene Toolbox for the Fungus-Insect Symbiosis.</title>
        <authorList>
            <person name="Wang Y."/>
            <person name="Stata M."/>
            <person name="Wang W."/>
            <person name="Stajich J.E."/>
            <person name="White M.M."/>
            <person name="Moncalvo J.M."/>
        </authorList>
    </citation>
    <scope>NUCLEOTIDE SEQUENCE [LARGE SCALE GENOMIC DNA]</scope>
    <source>
        <strain evidence="3 4">AUS-77-4</strain>
    </source>
</reference>
<sequence length="135" mass="15448">MEKEKINKRENEEGLNRENKSEEERETKYIQVSKWRRFSGHAFSGLTETDSVLVKYCPQTLESVSEPANKTLRNMTSFALLSYAAFSFYKRRQIIKRMQGLSSLVGVAPTLLSWSGSISLIFGLMNARPFTPTDD</sequence>
<keyword evidence="2" id="KW-0812">Transmembrane</keyword>
<evidence type="ECO:0000313" key="3">
    <source>
        <dbReference type="EMBL" id="PVU88582.1"/>
    </source>
</evidence>
<gene>
    <name evidence="3" type="ORF">BB559_005514</name>
</gene>
<protein>
    <submittedName>
        <fullName evidence="3">Uncharacterized protein</fullName>
    </submittedName>
</protein>